<name>A0A8J3QF78_9ACTN</name>
<organism evidence="1 2">
    <name type="scientific">Rhizocola hellebori</name>
    <dbReference type="NCBI Taxonomy" id="1392758"/>
    <lineage>
        <taxon>Bacteria</taxon>
        <taxon>Bacillati</taxon>
        <taxon>Actinomycetota</taxon>
        <taxon>Actinomycetes</taxon>
        <taxon>Micromonosporales</taxon>
        <taxon>Micromonosporaceae</taxon>
        <taxon>Rhizocola</taxon>
    </lineage>
</organism>
<reference evidence="1" key="1">
    <citation type="submission" date="2021-01" db="EMBL/GenBank/DDBJ databases">
        <title>Whole genome shotgun sequence of Rhizocola hellebori NBRC 109834.</title>
        <authorList>
            <person name="Komaki H."/>
            <person name="Tamura T."/>
        </authorList>
    </citation>
    <scope>NUCLEOTIDE SEQUENCE</scope>
    <source>
        <strain evidence="1">NBRC 109834</strain>
    </source>
</reference>
<dbReference type="Proteomes" id="UP000612899">
    <property type="component" value="Unassembled WGS sequence"/>
</dbReference>
<proteinExistence type="predicted"/>
<gene>
    <name evidence="1" type="ORF">Rhe02_78310</name>
</gene>
<dbReference type="AlphaFoldDB" id="A0A8J3QF78"/>
<comment type="caution">
    <text evidence="1">The sequence shown here is derived from an EMBL/GenBank/DDBJ whole genome shotgun (WGS) entry which is preliminary data.</text>
</comment>
<protein>
    <recommendedName>
        <fullName evidence="3">HNH endonuclease</fullName>
    </recommendedName>
</protein>
<sequence>MTDIGADARPASTVMQAFDLGRSKHSVIACGLCGEVRQMTRTHIPPKAAGNRSTVGRSRLLVKGNQQASRTRTVDGGLHVYGLCVDCNNLGSLYDGAYSNMANGLHGLWAQTLGLRLPAQLTLPAITVKPGGVVRSILIGFAGLAPHIRTQHPELAAALHHRDLSAVLPEGLRLCLALARGLTARITSGIGGTFLFGPPLDGKPPGIMSLAQAYFPPMAWHLAPTDRSLLDLQGWADVSSWLAYDPDIEVPRPTLVRSLPPVVHPLHDPYQADDWLELVSFDATEIVEAIRLPRNLLS</sequence>
<evidence type="ECO:0008006" key="3">
    <source>
        <dbReference type="Google" id="ProtNLM"/>
    </source>
</evidence>
<dbReference type="EMBL" id="BONY01000076">
    <property type="protein sequence ID" value="GIH09764.1"/>
    <property type="molecule type" value="Genomic_DNA"/>
</dbReference>
<accession>A0A8J3QF78</accession>
<keyword evidence="2" id="KW-1185">Reference proteome</keyword>
<evidence type="ECO:0000313" key="1">
    <source>
        <dbReference type="EMBL" id="GIH09764.1"/>
    </source>
</evidence>
<evidence type="ECO:0000313" key="2">
    <source>
        <dbReference type="Proteomes" id="UP000612899"/>
    </source>
</evidence>